<dbReference type="AlphaFoldDB" id="A0A2T7BF34"/>
<organism evidence="2 3">
    <name type="scientific">Chitinophaga parva</name>
    <dbReference type="NCBI Taxonomy" id="2169414"/>
    <lineage>
        <taxon>Bacteria</taxon>
        <taxon>Pseudomonadati</taxon>
        <taxon>Bacteroidota</taxon>
        <taxon>Chitinophagia</taxon>
        <taxon>Chitinophagales</taxon>
        <taxon>Chitinophagaceae</taxon>
        <taxon>Chitinophaga</taxon>
    </lineage>
</organism>
<protein>
    <submittedName>
        <fullName evidence="2">Uncharacterized protein</fullName>
    </submittedName>
</protein>
<proteinExistence type="predicted"/>
<dbReference type="RefSeq" id="WP_108686725.1">
    <property type="nucleotide sequence ID" value="NZ_QCYK01000002.1"/>
</dbReference>
<feature type="chain" id="PRO_5015415396" evidence="1">
    <location>
        <begin position="21"/>
        <end position="314"/>
    </location>
</feature>
<evidence type="ECO:0000313" key="2">
    <source>
        <dbReference type="EMBL" id="PUZ24888.1"/>
    </source>
</evidence>
<gene>
    <name evidence="2" type="ORF">DCC81_11215</name>
</gene>
<comment type="caution">
    <text evidence="2">The sequence shown here is derived from an EMBL/GenBank/DDBJ whole genome shotgun (WGS) entry which is preliminary data.</text>
</comment>
<keyword evidence="1" id="KW-0732">Signal</keyword>
<accession>A0A2T7BF34</accession>
<dbReference type="OrthoDB" id="5134860at2"/>
<feature type="signal peptide" evidence="1">
    <location>
        <begin position="1"/>
        <end position="20"/>
    </location>
</feature>
<evidence type="ECO:0000313" key="3">
    <source>
        <dbReference type="Proteomes" id="UP000244450"/>
    </source>
</evidence>
<keyword evidence="3" id="KW-1185">Reference proteome</keyword>
<dbReference type="PROSITE" id="PS51257">
    <property type="entry name" value="PROKAR_LIPOPROTEIN"/>
    <property type="match status" value="1"/>
</dbReference>
<sequence>MKLNQYFLLIIAGVTLVAAASCRKNDPKPTVVDKGPKPDSIWKEHFPLVKYHNQTLTLAYYDQEVVIYKDPGVEPSITWPYELMSRVWKYAKSVYGPMGKDPRLYVVLHGGTYGEIGQPLYYFDPNGEYRNVVDFSTGNWNSWYFSEPGLIHEVCHVVESTNNNVAGSPAFPVWGDSKWQDIFIYDVYRALGMTDKVAAWQNFYQESTVKYPSPNSHWYRDWWIPIYNKYGESKVLNKFFVLLSQNFPTHHIDNPVIEKQYDRDLNFGEYVHFTSGAAGVNLKAQAAIAFGWTDEFEAQFQQAQKDFPNVKYSE</sequence>
<name>A0A2T7BF34_9BACT</name>
<dbReference type="Proteomes" id="UP000244450">
    <property type="component" value="Unassembled WGS sequence"/>
</dbReference>
<reference evidence="2 3" key="1">
    <citation type="submission" date="2018-04" db="EMBL/GenBank/DDBJ databases">
        <title>Chitinophaga fuyangensis sp. nov., isolated from soil in a chemical factory.</title>
        <authorList>
            <person name="Chen K."/>
        </authorList>
    </citation>
    <scope>NUCLEOTIDE SEQUENCE [LARGE SCALE GENOMIC DNA]</scope>
    <source>
        <strain evidence="2 3">LY-1</strain>
    </source>
</reference>
<evidence type="ECO:0000256" key="1">
    <source>
        <dbReference type="SAM" id="SignalP"/>
    </source>
</evidence>
<dbReference type="EMBL" id="QCYK01000002">
    <property type="protein sequence ID" value="PUZ24888.1"/>
    <property type="molecule type" value="Genomic_DNA"/>
</dbReference>